<proteinExistence type="inferred from homology"/>
<feature type="binding site" evidence="2">
    <location>
        <position position="38"/>
    </location>
    <ligand>
        <name>substrate</name>
    </ligand>
</feature>
<dbReference type="PANTHER" id="PTHR10291">
    <property type="entry name" value="DEHYDRODOLICHYL DIPHOSPHATE SYNTHASE FAMILY MEMBER"/>
    <property type="match status" value="1"/>
</dbReference>
<feature type="binding site" evidence="2">
    <location>
        <position position="70"/>
    </location>
    <ligand>
        <name>substrate</name>
    </ligand>
</feature>
<dbReference type="PROSITE" id="PS01066">
    <property type="entry name" value="UPP_SYNTHASE"/>
    <property type="match status" value="1"/>
</dbReference>
<dbReference type="GO" id="GO:0016094">
    <property type="term" value="P:polyprenol biosynthetic process"/>
    <property type="evidence" value="ECO:0007669"/>
    <property type="project" value="TreeGrafter"/>
</dbReference>
<feature type="binding site" evidence="2">
    <location>
        <begin position="66"/>
        <end position="68"/>
    </location>
    <ligand>
        <name>substrate</name>
    </ligand>
</feature>
<feature type="binding site" evidence="2">
    <location>
        <position position="208"/>
    </location>
    <ligand>
        <name>Mg(2+)</name>
        <dbReference type="ChEBI" id="CHEBI:18420"/>
    </ligand>
</feature>
<feature type="binding site" evidence="2">
    <location>
        <position position="34"/>
    </location>
    <ligand>
        <name>substrate</name>
    </ligand>
</feature>
<feature type="binding site" evidence="2">
    <location>
        <position position="189"/>
    </location>
    <ligand>
        <name>substrate</name>
    </ligand>
</feature>
<gene>
    <name evidence="3" type="ORF">EQY75_01630</name>
</gene>
<keyword evidence="1 2" id="KW-0808">Transferase</keyword>
<organism evidence="3 4">
    <name type="scientific">Muriicola soli</name>
    <dbReference type="NCBI Taxonomy" id="2507538"/>
    <lineage>
        <taxon>Bacteria</taxon>
        <taxon>Pseudomonadati</taxon>
        <taxon>Bacteroidota</taxon>
        <taxon>Flavobacteriia</taxon>
        <taxon>Flavobacteriales</taxon>
        <taxon>Flavobacteriaceae</taxon>
        <taxon>Muriicola</taxon>
    </lineage>
</organism>
<dbReference type="CDD" id="cd00475">
    <property type="entry name" value="Cis_IPPS"/>
    <property type="match status" value="1"/>
</dbReference>
<dbReference type="FunFam" id="3.40.1180.10:FF:000001">
    <property type="entry name" value="(2E,6E)-farnesyl-diphosphate-specific ditrans,polycis-undecaprenyl-diphosphate synthase"/>
    <property type="match status" value="1"/>
</dbReference>
<evidence type="ECO:0000313" key="4">
    <source>
        <dbReference type="Proteomes" id="UP000290889"/>
    </source>
</evidence>
<feature type="binding site" evidence="2">
    <location>
        <position position="26"/>
    </location>
    <ligand>
        <name>substrate</name>
    </ligand>
</feature>
<keyword evidence="2" id="KW-0460">Magnesium</keyword>
<protein>
    <recommendedName>
        <fullName evidence="2">Isoprenyl transferase</fullName>
        <ecNumber evidence="2">2.5.1.-</ecNumber>
    </recommendedName>
</protein>
<dbReference type="RefSeq" id="WP_129602278.1">
    <property type="nucleotide sequence ID" value="NZ_CP035544.1"/>
</dbReference>
<dbReference type="GO" id="GO:0045547">
    <property type="term" value="F:ditrans,polycis-polyprenyl diphosphate synthase [(2E,6E)-farnesyl diphosphate specific] activity"/>
    <property type="evidence" value="ECO:0007669"/>
    <property type="project" value="TreeGrafter"/>
</dbReference>
<comment type="subunit">
    <text evidence="2">Homodimer.</text>
</comment>
<dbReference type="InterPro" id="IPR001441">
    <property type="entry name" value="UPP_synth-like"/>
</dbReference>
<dbReference type="SUPFAM" id="SSF64005">
    <property type="entry name" value="Undecaprenyl diphosphate synthase"/>
    <property type="match status" value="1"/>
</dbReference>
<dbReference type="InterPro" id="IPR036424">
    <property type="entry name" value="UPP_synth-like_sf"/>
</dbReference>
<comment type="cofactor">
    <cofactor evidence="2">
        <name>Mg(2+)</name>
        <dbReference type="ChEBI" id="CHEBI:18420"/>
    </cofactor>
    <text evidence="2">Binds 2 magnesium ions per subunit.</text>
</comment>
<evidence type="ECO:0000256" key="2">
    <source>
        <dbReference type="HAMAP-Rule" id="MF_01139"/>
    </source>
</evidence>
<dbReference type="Gene3D" id="3.40.1180.10">
    <property type="entry name" value="Decaprenyl diphosphate synthase-like"/>
    <property type="match status" value="1"/>
</dbReference>
<evidence type="ECO:0000313" key="3">
    <source>
        <dbReference type="EMBL" id="QBA63362.1"/>
    </source>
</evidence>
<feature type="binding site" evidence="2">
    <location>
        <begin position="195"/>
        <end position="197"/>
    </location>
    <ligand>
        <name>substrate</name>
    </ligand>
</feature>
<dbReference type="NCBIfam" id="NF011405">
    <property type="entry name" value="PRK14830.1"/>
    <property type="match status" value="1"/>
</dbReference>
<dbReference type="Pfam" id="PF01255">
    <property type="entry name" value="Prenyltransf"/>
    <property type="match status" value="1"/>
</dbReference>
<dbReference type="EMBL" id="CP035544">
    <property type="protein sequence ID" value="QBA63362.1"/>
    <property type="molecule type" value="Genomic_DNA"/>
</dbReference>
<dbReference type="AlphaFoldDB" id="A0A411E6T2"/>
<dbReference type="GO" id="GO:0000287">
    <property type="term" value="F:magnesium ion binding"/>
    <property type="evidence" value="ECO:0007669"/>
    <property type="project" value="UniProtKB-UniRule"/>
</dbReference>
<feature type="binding site" evidence="2">
    <location>
        <begin position="22"/>
        <end position="25"/>
    </location>
    <ligand>
        <name>substrate</name>
    </ligand>
</feature>
<dbReference type="OrthoDB" id="4191603at2"/>
<comment type="similarity">
    <text evidence="2">Belongs to the UPP synthase family.</text>
</comment>
<dbReference type="KEGG" id="mur:EQY75_01630"/>
<dbReference type="InterPro" id="IPR018520">
    <property type="entry name" value="UPP_synth-like_CS"/>
</dbReference>
<evidence type="ECO:0000256" key="1">
    <source>
        <dbReference type="ARBA" id="ARBA00022679"/>
    </source>
</evidence>
<keyword evidence="4" id="KW-1185">Reference proteome</keyword>
<feature type="active site" description="Proton acceptor" evidence="2">
    <location>
        <position position="69"/>
    </location>
</feature>
<dbReference type="HAMAP" id="MF_01139">
    <property type="entry name" value="ISPT"/>
    <property type="match status" value="1"/>
</dbReference>
<feature type="binding site" evidence="2">
    <location>
        <position position="21"/>
    </location>
    <ligand>
        <name>Mg(2+)</name>
        <dbReference type="ChEBI" id="CHEBI:18420"/>
    </ligand>
</feature>
<dbReference type="Proteomes" id="UP000290889">
    <property type="component" value="Chromosome"/>
</dbReference>
<accession>A0A411E6T2</accession>
<keyword evidence="2" id="KW-0479">Metal-binding</keyword>
<dbReference type="PANTHER" id="PTHR10291:SF0">
    <property type="entry name" value="DEHYDRODOLICHYL DIPHOSPHATE SYNTHASE 2"/>
    <property type="match status" value="1"/>
</dbReference>
<name>A0A411E6T2_9FLAO</name>
<dbReference type="EC" id="2.5.1.-" evidence="2"/>
<dbReference type="NCBIfam" id="TIGR00055">
    <property type="entry name" value="uppS"/>
    <property type="match status" value="1"/>
</dbReference>
<feature type="active site" evidence="2">
    <location>
        <position position="21"/>
    </location>
</feature>
<feature type="binding site" evidence="2">
    <location>
        <position position="72"/>
    </location>
    <ligand>
        <name>substrate</name>
    </ligand>
</feature>
<comment type="function">
    <text evidence="2">Catalyzes the condensation of isopentenyl diphosphate (IPP) with allylic pyrophosphates generating different type of terpenoids.</text>
</comment>
<sequence>MNTIEELKKGPLPKHLAIIMDGNGRWAKQRGKLRIFGHENGVKAVRETVENCAKIGIDYLTLYAFSTENWQRPKKEVDTLMRLLVSSLKKELKTLNKNNIKLNAIGNIASLPSKAHSELQEVIDKTSKNSAMILTLALSYGAREEIKHAVREISTKVKNNIISPENIDDAIINSHLYTHNLPDVDLLVRTSGEHRISNFLLWQIAYAELYFMDVFWPDFREEHLAEALKNYQNRERRFGKTSEQLI</sequence>
<reference evidence="3 4" key="1">
    <citation type="submission" date="2019-01" db="EMBL/GenBank/DDBJ databases">
        <title>Muriicola soli sp. nov., isolated from soil.</title>
        <authorList>
            <person name="Kang H.J."/>
            <person name="Kim S.B."/>
        </authorList>
    </citation>
    <scope>NUCLEOTIDE SEQUENCE [LARGE SCALE GENOMIC DNA]</scope>
    <source>
        <strain evidence="3 4">MMS17-SY002</strain>
    </source>
</reference>